<evidence type="ECO:0000313" key="2">
    <source>
        <dbReference type="EMBL" id="GGM83479.1"/>
    </source>
</evidence>
<dbReference type="Proteomes" id="UP000632339">
    <property type="component" value="Unassembled WGS sequence"/>
</dbReference>
<gene>
    <name evidence="2" type="ORF">GCM10010967_14050</name>
</gene>
<dbReference type="InterPro" id="IPR025584">
    <property type="entry name" value="Cthe_2159"/>
</dbReference>
<evidence type="ECO:0000313" key="3">
    <source>
        <dbReference type="Proteomes" id="UP000632339"/>
    </source>
</evidence>
<comment type="caution">
    <text evidence="2">The sequence shown here is derived from an EMBL/GenBank/DDBJ whole genome shotgun (WGS) entry which is preliminary data.</text>
</comment>
<dbReference type="RefSeq" id="WP_157505237.1">
    <property type="nucleotide sequence ID" value="NZ_BMLI01000001.1"/>
</dbReference>
<evidence type="ECO:0000256" key="1">
    <source>
        <dbReference type="SAM" id="SignalP"/>
    </source>
</evidence>
<dbReference type="EMBL" id="BMLI01000001">
    <property type="protein sequence ID" value="GGM83479.1"/>
    <property type="molecule type" value="Genomic_DNA"/>
</dbReference>
<organism evidence="2 3">
    <name type="scientific">Dyadobacter beijingensis</name>
    <dbReference type="NCBI Taxonomy" id="365489"/>
    <lineage>
        <taxon>Bacteria</taxon>
        <taxon>Pseudomonadati</taxon>
        <taxon>Bacteroidota</taxon>
        <taxon>Cytophagia</taxon>
        <taxon>Cytophagales</taxon>
        <taxon>Spirosomataceae</taxon>
        <taxon>Dyadobacter</taxon>
    </lineage>
</organism>
<dbReference type="Pfam" id="PF14262">
    <property type="entry name" value="Cthe_2159"/>
    <property type="match status" value="1"/>
</dbReference>
<name>A0ABQ2HLG0_9BACT</name>
<reference evidence="3" key="1">
    <citation type="journal article" date="2019" name="Int. J. Syst. Evol. Microbiol.">
        <title>The Global Catalogue of Microorganisms (GCM) 10K type strain sequencing project: providing services to taxonomists for standard genome sequencing and annotation.</title>
        <authorList>
            <consortium name="The Broad Institute Genomics Platform"/>
            <consortium name="The Broad Institute Genome Sequencing Center for Infectious Disease"/>
            <person name="Wu L."/>
            <person name="Ma J."/>
        </authorList>
    </citation>
    <scope>NUCLEOTIDE SEQUENCE [LARGE SCALE GENOMIC DNA]</scope>
    <source>
        <strain evidence="3">CGMCC 1.6375</strain>
    </source>
</reference>
<sequence>MNLRFSTWGRAMFAAMLVGACLSCSKDDDSNTVDPGGTNADGSVTIDSVAFASTAPEGDTGIAADEEDVLANSTFSSVVSIHFGSTVAITNPLEGNGVAVTETNGDVVITATVAAVEYVLSGTTANGSVKIYSDKKFKLSLNGVSITNADGPAVNIQSEKRAFIVLNDNTTNSLTDGGSYTASGDEDMKATLFGEGQMIFSGAGTLNLKSNYKHAICSDDYVRIISGNIVVTGAASDGIHTNDAFIADGGTVSITAAGDGIQCEEGYIVINNGNFTVNVVDKAITASWDTDSSINPFVTINGGTFNIKSSVGEGIESKSVLTINNGDFNIQTADDGLNAGSFIYINGGNIYVYSTSNDGIDSNGPMTITGGRIVSIAAGGPEEGFDCDRNTFKITGGILIGTGGATSSPTASVSTQPSVILGSGQANQLMHIRSSDGKEAMTFTIPRAYNTMLFSSPKLKQGTTYQVYTGGSVAGTTDFHGLYITGVYTAGTAGTSFTTSSMVTNAGGSQGR</sequence>
<proteinExistence type="predicted"/>
<keyword evidence="3" id="KW-1185">Reference proteome</keyword>
<evidence type="ECO:0008006" key="4">
    <source>
        <dbReference type="Google" id="ProtNLM"/>
    </source>
</evidence>
<dbReference type="PROSITE" id="PS51257">
    <property type="entry name" value="PROKAR_LIPOPROTEIN"/>
    <property type="match status" value="1"/>
</dbReference>
<protein>
    <recommendedName>
        <fullName evidence="4">Carbohydrate-binding domain-containing protein</fullName>
    </recommendedName>
</protein>
<accession>A0ABQ2HLG0</accession>
<keyword evidence="1" id="KW-0732">Signal</keyword>
<feature type="chain" id="PRO_5046650769" description="Carbohydrate-binding domain-containing protein" evidence="1">
    <location>
        <begin position="21"/>
        <end position="512"/>
    </location>
</feature>
<feature type="signal peptide" evidence="1">
    <location>
        <begin position="1"/>
        <end position="20"/>
    </location>
</feature>